<name>A0AAE0P544_9PEZI</name>
<gene>
    <name evidence="3" type="ORF">B0H63DRAFT_531332</name>
</gene>
<feature type="domain" description="Carboxylesterase type B" evidence="2">
    <location>
        <begin position="113"/>
        <end position="390"/>
    </location>
</feature>
<dbReference type="EMBL" id="JAULSW010000001">
    <property type="protein sequence ID" value="KAK3393507.1"/>
    <property type="molecule type" value="Genomic_DNA"/>
</dbReference>
<dbReference type="Pfam" id="PF00135">
    <property type="entry name" value="COesterase"/>
    <property type="match status" value="2"/>
</dbReference>
<protein>
    <submittedName>
        <fullName evidence="3">Alpha/Beta hydrolase protein</fullName>
    </submittedName>
</protein>
<keyword evidence="4" id="KW-1185">Reference proteome</keyword>
<feature type="signal peptide" evidence="1">
    <location>
        <begin position="1"/>
        <end position="21"/>
    </location>
</feature>
<evidence type="ECO:0000313" key="4">
    <source>
        <dbReference type="Proteomes" id="UP001285441"/>
    </source>
</evidence>
<proteinExistence type="predicted"/>
<keyword evidence="3" id="KW-0378">Hydrolase</keyword>
<sequence>MFSSRLIFVALLTTALQPSECDRDLNLYISRNARFGKSTDGSAVSGATSSLPVIIWFYGGAYLFGSKDAGAAKNLPLYDGRGLVEAGQNMTQDIIFVAGNYRLAHLGWLAGPTFGDNPGQVTAMSESAGAGSILHHLVAKDSNNEPRDPLFQKAILQSAAFQWIWNNTEGGTTDKIFQNFAGNMTACKSLVGSAALDCLQSPKVSSSDISVALAMASYWKEKKCSGVWNLGPVVDGKTIEQLPGQSLEAPGFQFHKNVEAIISSHVDDEANIFVPKFATNKDGFSRLLESFLPGESSARQQQRQCITQHYCPGTCKSGQIKSAELTMQDSMFTCNVRYSFDAVRAQKPSATPIYIMGYALCAKVDGFFNPLLTISLALHGSDLIPTFWNTGVNTTAMKSVICGQAKGVKECAAFVKNLYIPNVQRCTWPTRGTSSASPSRATPTS</sequence>
<dbReference type="InterPro" id="IPR029058">
    <property type="entry name" value="AB_hydrolase_fold"/>
</dbReference>
<feature type="chain" id="PRO_5042272462" evidence="1">
    <location>
        <begin position="22"/>
        <end position="445"/>
    </location>
</feature>
<dbReference type="AlphaFoldDB" id="A0AAE0P544"/>
<dbReference type="GO" id="GO:0016787">
    <property type="term" value="F:hydrolase activity"/>
    <property type="evidence" value="ECO:0007669"/>
    <property type="project" value="UniProtKB-KW"/>
</dbReference>
<keyword evidence="1" id="KW-0732">Signal</keyword>
<organism evidence="3 4">
    <name type="scientific">Podospora didyma</name>
    <dbReference type="NCBI Taxonomy" id="330526"/>
    <lineage>
        <taxon>Eukaryota</taxon>
        <taxon>Fungi</taxon>
        <taxon>Dikarya</taxon>
        <taxon>Ascomycota</taxon>
        <taxon>Pezizomycotina</taxon>
        <taxon>Sordariomycetes</taxon>
        <taxon>Sordariomycetidae</taxon>
        <taxon>Sordariales</taxon>
        <taxon>Podosporaceae</taxon>
        <taxon>Podospora</taxon>
    </lineage>
</organism>
<feature type="domain" description="Carboxylesterase type B" evidence="2">
    <location>
        <begin position="47"/>
        <end position="110"/>
    </location>
</feature>
<evidence type="ECO:0000259" key="2">
    <source>
        <dbReference type="Pfam" id="PF00135"/>
    </source>
</evidence>
<reference evidence="3" key="2">
    <citation type="submission" date="2023-06" db="EMBL/GenBank/DDBJ databases">
        <authorList>
            <consortium name="Lawrence Berkeley National Laboratory"/>
            <person name="Haridas S."/>
            <person name="Hensen N."/>
            <person name="Bonometti L."/>
            <person name="Westerberg I."/>
            <person name="Brannstrom I.O."/>
            <person name="Guillou S."/>
            <person name="Cros-Aarteil S."/>
            <person name="Calhoun S."/>
            <person name="Kuo A."/>
            <person name="Mondo S."/>
            <person name="Pangilinan J."/>
            <person name="Riley R."/>
            <person name="LaButti K."/>
            <person name="Andreopoulos B."/>
            <person name="Lipzen A."/>
            <person name="Chen C."/>
            <person name="Yanf M."/>
            <person name="Daum C."/>
            <person name="Ng V."/>
            <person name="Clum A."/>
            <person name="Steindorff A."/>
            <person name="Ohm R."/>
            <person name="Martin F."/>
            <person name="Silar P."/>
            <person name="Natvig D."/>
            <person name="Lalanne C."/>
            <person name="Gautier V."/>
            <person name="Ament-velasquez S.L."/>
            <person name="Kruys A."/>
            <person name="Hutchinson M.I."/>
            <person name="Powell A.J."/>
            <person name="Barry K."/>
            <person name="Miller A.N."/>
            <person name="Grigoriev I.V."/>
            <person name="Debuchy R."/>
            <person name="Gladieux P."/>
            <person name="Thoren M.H."/>
            <person name="Johannesson H."/>
        </authorList>
    </citation>
    <scope>NUCLEOTIDE SEQUENCE</scope>
    <source>
        <strain evidence="3">CBS 232.78</strain>
    </source>
</reference>
<accession>A0AAE0P544</accession>
<evidence type="ECO:0000256" key="1">
    <source>
        <dbReference type="SAM" id="SignalP"/>
    </source>
</evidence>
<dbReference type="InterPro" id="IPR002018">
    <property type="entry name" value="CarbesteraseB"/>
</dbReference>
<dbReference type="Gene3D" id="3.40.50.1820">
    <property type="entry name" value="alpha/beta hydrolase"/>
    <property type="match status" value="1"/>
</dbReference>
<dbReference type="Proteomes" id="UP001285441">
    <property type="component" value="Unassembled WGS sequence"/>
</dbReference>
<dbReference type="InterPro" id="IPR050309">
    <property type="entry name" value="Type-B_Carboxylest/Lipase"/>
</dbReference>
<dbReference type="SUPFAM" id="SSF53474">
    <property type="entry name" value="alpha/beta-Hydrolases"/>
    <property type="match status" value="1"/>
</dbReference>
<evidence type="ECO:0000313" key="3">
    <source>
        <dbReference type="EMBL" id="KAK3393507.1"/>
    </source>
</evidence>
<reference evidence="3" key="1">
    <citation type="journal article" date="2023" name="Mol. Phylogenet. Evol.">
        <title>Genome-scale phylogeny and comparative genomics of the fungal order Sordariales.</title>
        <authorList>
            <person name="Hensen N."/>
            <person name="Bonometti L."/>
            <person name="Westerberg I."/>
            <person name="Brannstrom I.O."/>
            <person name="Guillou S."/>
            <person name="Cros-Aarteil S."/>
            <person name="Calhoun S."/>
            <person name="Haridas S."/>
            <person name="Kuo A."/>
            <person name="Mondo S."/>
            <person name="Pangilinan J."/>
            <person name="Riley R."/>
            <person name="LaButti K."/>
            <person name="Andreopoulos B."/>
            <person name="Lipzen A."/>
            <person name="Chen C."/>
            <person name="Yan M."/>
            <person name="Daum C."/>
            <person name="Ng V."/>
            <person name="Clum A."/>
            <person name="Steindorff A."/>
            <person name="Ohm R.A."/>
            <person name="Martin F."/>
            <person name="Silar P."/>
            <person name="Natvig D.O."/>
            <person name="Lalanne C."/>
            <person name="Gautier V."/>
            <person name="Ament-Velasquez S.L."/>
            <person name="Kruys A."/>
            <person name="Hutchinson M.I."/>
            <person name="Powell A.J."/>
            <person name="Barry K."/>
            <person name="Miller A.N."/>
            <person name="Grigoriev I.V."/>
            <person name="Debuchy R."/>
            <person name="Gladieux P."/>
            <person name="Hiltunen Thoren M."/>
            <person name="Johannesson H."/>
        </authorList>
    </citation>
    <scope>NUCLEOTIDE SEQUENCE</scope>
    <source>
        <strain evidence="3">CBS 232.78</strain>
    </source>
</reference>
<dbReference type="PANTHER" id="PTHR11559">
    <property type="entry name" value="CARBOXYLESTERASE"/>
    <property type="match status" value="1"/>
</dbReference>
<comment type="caution">
    <text evidence="3">The sequence shown here is derived from an EMBL/GenBank/DDBJ whole genome shotgun (WGS) entry which is preliminary data.</text>
</comment>